<dbReference type="EMBL" id="AMZH03018280">
    <property type="protein sequence ID" value="RRT41806.1"/>
    <property type="molecule type" value="Genomic_DNA"/>
</dbReference>
<evidence type="ECO:0000313" key="1">
    <source>
        <dbReference type="EMBL" id="RRT41806.1"/>
    </source>
</evidence>
<evidence type="ECO:0000313" key="2">
    <source>
        <dbReference type="Proteomes" id="UP000287651"/>
    </source>
</evidence>
<accession>A0A426XQL9</accession>
<organism evidence="1 2">
    <name type="scientific">Ensete ventricosum</name>
    <name type="common">Abyssinian banana</name>
    <name type="synonym">Musa ensete</name>
    <dbReference type="NCBI Taxonomy" id="4639"/>
    <lineage>
        <taxon>Eukaryota</taxon>
        <taxon>Viridiplantae</taxon>
        <taxon>Streptophyta</taxon>
        <taxon>Embryophyta</taxon>
        <taxon>Tracheophyta</taxon>
        <taxon>Spermatophyta</taxon>
        <taxon>Magnoliopsida</taxon>
        <taxon>Liliopsida</taxon>
        <taxon>Zingiberales</taxon>
        <taxon>Musaceae</taxon>
        <taxon>Ensete</taxon>
    </lineage>
</organism>
<gene>
    <name evidence="1" type="ORF">B296_00057524</name>
</gene>
<dbReference type="Proteomes" id="UP000287651">
    <property type="component" value="Unassembled WGS sequence"/>
</dbReference>
<comment type="caution">
    <text evidence="1">The sequence shown here is derived from an EMBL/GenBank/DDBJ whole genome shotgun (WGS) entry which is preliminary data.</text>
</comment>
<name>A0A426XQL9_ENSVE</name>
<reference evidence="1 2" key="1">
    <citation type="journal article" date="2014" name="Agronomy (Basel)">
        <title>A Draft Genome Sequence for Ensete ventricosum, the Drought-Tolerant Tree Against Hunger.</title>
        <authorList>
            <person name="Harrison J."/>
            <person name="Moore K.A."/>
            <person name="Paszkiewicz K."/>
            <person name="Jones T."/>
            <person name="Grant M."/>
            <person name="Ambacheew D."/>
            <person name="Muzemil S."/>
            <person name="Studholme D.J."/>
        </authorList>
    </citation>
    <scope>NUCLEOTIDE SEQUENCE [LARGE SCALE GENOMIC DNA]</scope>
</reference>
<protein>
    <submittedName>
        <fullName evidence="1">Uncharacterized protein</fullName>
    </submittedName>
</protein>
<sequence length="84" mass="8895">MISMNLKEGGRCVVNRDEDLTVVDFDGDVSLAEKEAAVLSTALKTKVSLRSSVEAIVDCRGVGKVSLFVGADATAVVHEEDDLV</sequence>
<proteinExistence type="predicted"/>
<dbReference type="AlphaFoldDB" id="A0A426XQL9"/>